<dbReference type="NCBIfam" id="NF033681">
    <property type="entry name" value="ExeM_NucH_DNase"/>
    <property type="match status" value="1"/>
</dbReference>
<dbReference type="PANTHER" id="PTHR42834">
    <property type="entry name" value="ENDONUCLEASE/EXONUCLEASE/PHOSPHATASE FAMILY PROTEIN (AFU_ORTHOLOGUE AFUA_3G09210)"/>
    <property type="match status" value="1"/>
</dbReference>
<feature type="chain" id="PRO_5046981181" evidence="2">
    <location>
        <begin position="22"/>
        <end position="1411"/>
    </location>
</feature>
<evidence type="ECO:0000313" key="4">
    <source>
        <dbReference type="EMBL" id="MDK2125098.1"/>
    </source>
</evidence>
<dbReference type="InterPro" id="IPR047971">
    <property type="entry name" value="ExeM-like"/>
</dbReference>
<reference evidence="4" key="1">
    <citation type="submission" date="2023-03" db="EMBL/GenBank/DDBJ databases">
        <title>Chitinimonas shenzhenensis gen. nov., sp. nov., a novel member of family Burkholderiaceae isolated from activated sludge collected in Shen Zhen, China.</title>
        <authorList>
            <person name="Wang X."/>
        </authorList>
    </citation>
    <scope>NUCLEOTIDE SEQUENCE</scope>
    <source>
        <strain evidence="4">DQS-5</strain>
    </source>
</reference>
<dbReference type="CDD" id="cd04486">
    <property type="entry name" value="YhcR_OBF_like"/>
    <property type="match status" value="1"/>
</dbReference>
<keyword evidence="2" id="KW-0732">Signal</keyword>
<dbReference type="GO" id="GO:0004519">
    <property type="term" value="F:endonuclease activity"/>
    <property type="evidence" value="ECO:0007669"/>
    <property type="project" value="UniProtKB-KW"/>
</dbReference>
<proteinExistence type="predicted"/>
<protein>
    <submittedName>
        <fullName evidence="4">ExeM/NucH family extracellular endonuclease</fullName>
    </submittedName>
</protein>
<organism evidence="4 5">
    <name type="scientific">Parachitinimonas caeni</name>
    <dbReference type="NCBI Taxonomy" id="3031301"/>
    <lineage>
        <taxon>Bacteria</taxon>
        <taxon>Pseudomonadati</taxon>
        <taxon>Pseudomonadota</taxon>
        <taxon>Betaproteobacteria</taxon>
        <taxon>Neisseriales</taxon>
        <taxon>Chitinibacteraceae</taxon>
        <taxon>Parachitinimonas</taxon>
    </lineage>
</organism>
<name>A0ABT7DYG1_9NEIS</name>
<dbReference type="Gene3D" id="2.60.120.260">
    <property type="entry name" value="Galactose-binding domain-like"/>
    <property type="match status" value="1"/>
</dbReference>
<keyword evidence="4" id="KW-0255">Endonuclease</keyword>
<dbReference type="RefSeq" id="WP_284101410.1">
    <property type="nucleotide sequence ID" value="NZ_JARRAF010000015.1"/>
</dbReference>
<dbReference type="EMBL" id="JARRAF010000015">
    <property type="protein sequence ID" value="MDK2125098.1"/>
    <property type="molecule type" value="Genomic_DNA"/>
</dbReference>
<feature type="domain" description="Endonuclease/exonuclease/phosphatase" evidence="3">
    <location>
        <begin position="634"/>
        <end position="924"/>
    </location>
</feature>
<sequence length="1411" mass="145800">MQFRRTTLATLIAALAVTAQADTTYHLLANGNFRQDWTNTALISADNSWANIPSIMGYADALTGTGVDAKTILVAQSVVNLKANQTTPNTNTAGGLAEFELTDPVVAFQGSSKAPAPALVIHLDTTNSKNISVSYRLRDIDGSADNSAQTVALQYRVGETGDFKNIDAGYVADASTGPSAATNEVKVAVTLPADAENQAKVQLRIQTANASGNDEWIGIDDIEISATKDGGNSGGGTGGGTGGGSGSPDTQAPVLSAVKVTSITESGASLSLSSDEAGSAWFVVLPAAAAAPSADQIVAGNAADDKAAAIKGNGAVTAGTVSFAFSGLTAATDYKLYVLAADATGNRTNVSSIDFSSAAASSVTRIHDIQGKTDVSPLNGKAVTVEAIVTAVHENGDGSLNGFFIQEADADADSDPLTSEGIFVYTASKTATVAVGDRVRVAGTVTENFNNTQIKTPVTTVLAKGIALPKPAEVALPVQSQADYERFEGMLVRFAQQLTVTDNYGLGRYGEVGLSVGGRLLQPSDVIDINDANPDGTSFTGKSNVAALNALIDENARRKIVLDDGFTKQNPDPIAHIDPVTKTLRLGSTVDNLVGVMDYRFNIYRIQPAGPIKFNYSARPAAPKFAEANLKIGSANVLNFFKTTVSTDKNSRGANNAAEFDRQLAKTVAELSQLDADVLGILEMENIDQTAIDLLVASLNKVMGAGTYAKVVDAIKPFSQGSDAIKVAMIYKPAVVEPVGASQIYEDAIFDRPSLGQVFRHKASGEEFAAIMNHFKSKRCDGAGGADADQQDGQGCFNDRRRQQATKLLDFVNKIKPANGRVMLLGDFNAYTQEDPLDVIRTGGFSSVKTPSESYQFNGYTGSLDHALATAPMSKLIVGAAHWNINADEPTFVDYNLEFKSATQQLDIAQGGLYSATPYRSSDHDPVIVGLKFGAGSGNGSGNGSGSGNGNGTGTGTGTTLPPVTVPGGVTFPRTGAIGEVFAGTPTNIGVSSNGVVVVGAGASGKVDFVGSTPAGTLISIAKGGKLSLTDGRSFSPVGADALLRTRPVEVNGKTVQVLDLVQGRTAAAASDAGVGLLALPGATVLQSGSKGGEADMQTTADGSRIVAVTNGSAAVVMTSGKVELFAGERTTVNASGSVGALTLGSIDGKSGVAGDPLSLPAIAGMKIEANVAKVDAAVARAGGKSLTSIISSVSGLQVNSQRADGVLRLVDRGVTYNALPLGPVTIEPGRADGMTTDSKGDVYISKNGVVVRLVPALADPAGWMAALRKTDPAAEVTLRADGLLQVKVNGRTMVVRPGWRTTSLRAMSASNGRLFDYATSNGEHQTLHAAFHDVASLGKELKKIDQNATITTEEDGSVSTRLGERNYRLSPYPTLDSVPADAGSQAWWVNADGLIVLRNSDATSQTFTAE</sequence>
<evidence type="ECO:0000256" key="2">
    <source>
        <dbReference type="SAM" id="SignalP"/>
    </source>
</evidence>
<feature type="compositionally biased region" description="Gly residues" evidence="1">
    <location>
        <begin position="231"/>
        <end position="246"/>
    </location>
</feature>
<feature type="signal peptide" evidence="2">
    <location>
        <begin position="1"/>
        <end position="21"/>
    </location>
</feature>
<evidence type="ECO:0000259" key="3">
    <source>
        <dbReference type="Pfam" id="PF03372"/>
    </source>
</evidence>
<keyword evidence="4" id="KW-0378">Hydrolase</keyword>
<keyword evidence="4" id="KW-0540">Nuclease</keyword>
<keyword evidence="5" id="KW-1185">Reference proteome</keyword>
<dbReference type="Pfam" id="PF03372">
    <property type="entry name" value="Exo_endo_phos"/>
    <property type="match status" value="1"/>
</dbReference>
<dbReference type="Proteomes" id="UP001172778">
    <property type="component" value="Unassembled WGS sequence"/>
</dbReference>
<feature type="compositionally biased region" description="Gly residues" evidence="1">
    <location>
        <begin position="940"/>
        <end position="957"/>
    </location>
</feature>
<gene>
    <name evidence="4" type="ORF">PZA18_13670</name>
</gene>
<dbReference type="SUPFAM" id="SSF56219">
    <property type="entry name" value="DNase I-like"/>
    <property type="match status" value="1"/>
</dbReference>
<evidence type="ECO:0000313" key="5">
    <source>
        <dbReference type="Proteomes" id="UP001172778"/>
    </source>
</evidence>
<feature type="region of interest" description="Disordered" evidence="1">
    <location>
        <begin position="227"/>
        <end position="251"/>
    </location>
</feature>
<evidence type="ECO:0000256" key="1">
    <source>
        <dbReference type="SAM" id="MobiDB-lite"/>
    </source>
</evidence>
<dbReference type="Gene3D" id="3.60.10.10">
    <property type="entry name" value="Endonuclease/exonuclease/phosphatase"/>
    <property type="match status" value="1"/>
</dbReference>
<feature type="region of interest" description="Disordered" evidence="1">
    <location>
        <begin position="940"/>
        <end position="964"/>
    </location>
</feature>
<dbReference type="InterPro" id="IPR005135">
    <property type="entry name" value="Endo/exonuclease/phosphatase"/>
</dbReference>
<accession>A0ABT7DYG1</accession>
<dbReference type="CDD" id="cd10283">
    <property type="entry name" value="MnuA_DNase1-like"/>
    <property type="match status" value="1"/>
</dbReference>
<comment type="caution">
    <text evidence="4">The sequence shown here is derived from an EMBL/GenBank/DDBJ whole genome shotgun (WGS) entry which is preliminary data.</text>
</comment>
<dbReference type="InterPro" id="IPR036691">
    <property type="entry name" value="Endo/exonu/phosph_ase_sf"/>
</dbReference>
<dbReference type="PANTHER" id="PTHR42834:SF1">
    <property type="entry name" value="ENDONUCLEASE_EXONUCLEASE_PHOSPHATASE FAMILY PROTEIN (AFU_ORTHOLOGUE AFUA_3G09210)"/>
    <property type="match status" value="1"/>
</dbReference>